<keyword evidence="8" id="KW-0391">Immunity</keyword>
<dbReference type="Proteomes" id="UP001328107">
    <property type="component" value="Unassembled WGS sequence"/>
</dbReference>
<evidence type="ECO:0000313" key="15">
    <source>
        <dbReference type="Proteomes" id="UP001328107"/>
    </source>
</evidence>
<proteinExistence type="inferred from homology"/>
<feature type="compositionally biased region" description="Basic and acidic residues" evidence="12">
    <location>
        <begin position="377"/>
        <end position="386"/>
    </location>
</feature>
<name>A0AAN5CJA4_9BILA</name>
<keyword evidence="6" id="KW-0963">Cytoplasm</keyword>
<dbReference type="EMBL" id="BTRK01000004">
    <property type="protein sequence ID" value="GMR45483.1"/>
    <property type="molecule type" value="Genomic_DNA"/>
</dbReference>
<evidence type="ECO:0000256" key="1">
    <source>
        <dbReference type="ARBA" id="ARBA00004123"/>
    </source>
</evidence>
<comment type="subcellular location">
    <subcellularLocation>
        <location evidence="3">Cytoplasm</location>
    </subcellularLocation>
    <subcellularLocation>
        <location evidence="2">Mitochondrion</location>
    </subcellularLocation>
    <subcellularLocation>
        <location evidence="1">Nucleus</location>
    </subcellularLocation>
</comment>
<evidence type="ECO:0000259" key="13">
    <source>
        <dbReference type="SMART" id="SM01284"/>
    </source>
</evidence>
<dbReference type="InterPro" id="IPR010418">
    <property type="entry name" value="ECSIT"/>
</dbReference>
<sequence length="396" mass="46033">LQPMKLASSTVCLAFRGFYVYKSATSYCRFASSEPSKQEESRLTRIERQFDSIPHEERDKKAFHAAITLFKERRSRQHVEFINSALKHVKEFGVHKEIDTYKALLNIFPKGKLIPQNTFQRIFLHYPQQQNCCVKVLDEMEWNGVQPDKEIHDIVVNAFGEWNFATKKIKRMMYWMPKLKYSNKYIDRRDIEGKNLTAAELSGYALKMMARDPATILDYIKLGDSQSSPEDAHLEDRWIVSAQSVQQRRIIAALEEGTKISVDGPFRVYIMEHPIQYVKMTSPPLGTPLEEFEKHDMVGREDFSDWFSEWTKDRSGRARSVHEQKDETVLAMAVFSANDNQSAEQWIQHLQKSSPALEKLRVHLRIDKGKEMFDAEKKVDTHHETIDAQQAKDSAV</sequence>
<evidence type="ECO:0000256" key="5">
    <source>
        <dbReference type="ARBA" id="ARBA00019998"/>
    </source>
</evidence>
<feature type="domain" description="ECSIT C-terminal" evidence="13">
    <location>
        <begin position="244"/>
        <end position="367"/>
    </location>
</feature>
<reference evidence="15" key="1">
    <citation type="submission" date="2022-10" db="EMBL/GenBank/DDBJ databases">
        <title>Genome assembly of Pristionchus species.</title>
        <authorList>
            <person name="Yoshida K."/>
            <person name="Sommer R.J."/>
        </authorList>
    </citation>
    <scope>NUCLEOTIDE SEQUENCE [LARGE SCALE GENOMIC DNA]</scope>
    <source>
        <strain evidence="15">RS5460</strain>
    </source>
</reference>
<evidence type="ECO:0000256" key="3">
    <source>
        <dbReference type="ARBA" id="ARBA00004496"/>
    </source>
</evidence>
<comment type="caution">
    <text evidence="14">The sequence shown here is derived from an EMBL/GenBank/DDBJ whole genome shotgun (WGS) entry which is preliminary data.</text>
</comment>
<dbReference type="GO" id="GO:0007178">
    <property type="term" value="P:cell surface receptor protein serine/threonine kinase signaling pathway"/>
    <property type="evidence" value="ECO:0007669"/>
    <property type="project" value="TreeGrafter"/>
</dbReference>
<dbReference type="GO" id="GO:0005739">
    <property type="term" value="C:mitochondrion"/>
    <property type="evidence" value="ECO:0007669"/>
    <property type="project" value="UniProtKB-SubCell"/>
</dbReference>
<evidence type="ECO:0000256" key="8">
    <source>
        <dbReference type="ARBA" id="ARBA00022859"/>
    </source>
</evidence>
<dbReference type="Pfam" id="PF14784">
    <property type="entry name" value="ECSIT_C"/>
    <property type="match status" value="1"/>
</dbReference>
<comment type="similarity">
    <text evidence="4">Belongs to the ECSIT family.</text>
</comment>
<evidence type="ECO:0000256" key="9">
    <source>
        <dbReference type="ARBA" id="ARBA00022946"/>
    </source>
</evidence>
<dbReference type="AlphaFoldDB" id="A0AAN5CJA4"/>
<dbReference type="InterPro" id="IPR046448">
    <property type="entry name" value="ECSIT_N"/>
</dbReference>
<keyword evidence="11" id="KW-0539">Nucleus</keyword>
<feature type="non-terminal residue" evidence="14">
    <location>
        <position position="1"/>
    </location>
</feature>
<evidence type="ECO:0000256" key="11">
    <source>
        <dbReference type="ARBA" id="ARBA00023242"/>
    </source>
</evidence>
<keyword evidence="7" id="KW-0399">Innate immunity</keyword>
<keyword evidence="15" id="KW-1185">Reference proteome</keyword>
<protein>
    <recommendedName>
        <fullName evidence="5">Evolutionarily conserved signaling intermediate in Toll pathway, mitochondrial</fullName>
    </recommendedName>
</protein>
<evidence type="ECO:0000256" key="7">
    <source>
        <dbReference type="ARBA" id="ARBA00022588"/>
    </source>
</evidence>
<evidence type="ECO:0000256" key="10">
    <source>
        <dbReference type="ARBA" id="ARBA00023128"/>
    </source>
</evidence>
<organism evidence="14 15">
    <name type="scientific">Pristionchus mayeri</name>
    <dbReference type="NCBI Taxonomy" id="1317129"/>
    <lineage>
        <taxon>Eukaryota</taxon>
        <taxon>Metazoa</taxon>
        <taxon>Ecdysozoa</taxon>
        <taxon>Nematoda</taxon>
        <taxon>Chromadorea</taxon>
        <taxon>Rhabditida</taxon>
        <taxon>Rhabditina</taxon>
        <taxon>Diplogasteromorpha</taxon>
        <taxon>Diplogasteroidea</taxon>
        <taxon>Neodiplogasteridae</taxon>
        <taxon>Pristionchus</taxon>
    </lineage>
</organism>
<evidence type="ECO:0000256" key="12">
    <source>
        <dbReference type="SAM" id="MobiDB-lite"/>
    </source>
</evidence>
<keyword evidence="9" id="KW-0809">Transit peptide</keyword>
<dbReference type="SMART" id="SM01284">
    <property type="entry name" value="ECSIT_Cterm"/>
    <property type="match status" value="1"/>
</dbReference>
<dbReference type="GO" id="GO:0045087">
    <property type="term" value="P:innate immune response"/>
    <property type="evidence" value="ECO:0007669"/>
    <property type="project" value="UniProtKB-KW"/>
</dbReference>
<evidence type="ECO:0000256" key="6">
    <source>
        <dbReference type="ARBA" id="ARBA00022490"/>
    </source>
</evidence>
<dbReference type="PANTHER" id="PTHR13113:SF1">
    <property type="entry name" value="EVOLUTIONARILY CONSERVED SIGNALING INTERMEDIATE IN TOLL PATHWAY, MITOCHONDRIAL"/>
    <property type="match status" value="1"/>
</dbReference>
<dbReference type="PANTHER" id="PTHR13113">
    <property type="entry name" value="ECSIT EVOLUTIONARILY CONSERVED SIGNALING INTERMEDIATE IN TOLL PATHWAYS"/>
    <property type="match status" value="1"/>
</dbReference>
<keyword evidence="10" id="KW-0496">Mitochondrion</keyword>
<dbReference type="Pfam" id="PF06239">
    <property type="entry name" value="ECSIT_N"/>
    <property type="match status" value="1"/>
</dbReference>
<gene>
    <name evidence="14" type="ORF">PMAYCL1PPCAC_15678</name>
</gene>
<feature type="compositionally biased region" description="Polar residues" evidence="12">
    <location>
        <begin position="387"/>
        <end position="396"/>
    </location>
</feature>
<feature type="region of interest" description="Disordered" evidence="12">
    <location>
        <begin position="377"/>
        <end position="396"/>
    </location>
</feature>
<dbReference type="InterPro" id="IPR029342">
    <property type="entry name" value="ECIST_C"/>
</dbReference>
<evidence type="ECO:0000256" key="2">
    <source>
        <dbReference type="ARBA" id="ARBA00004173"/>
    </source>
</evidence>
<accession>A0AAN5CJA4</accession>
<evidence type="ECO:0000256" key="4">
    <source>
        <dbReference type="ARBA" id="ARBA00007674"/>
    </source>
</evidence>
<evidence type="ECO:0000313" key="14">
    <source>
        <dbReference type="EMBL" id="GMR45483.1"/>
    </source>
</evidence>
<dbReference type="GO" id="GO:0005634">
    <property type="term" value="C:nucleus"/>
    <property type="evidence" value="ECO:0007669"/>
    <property type="project" value="UniProtKB-SubCell"/>
</dbReference>